<evidence type="ECO:0000313" key="1">
    <source>
        <dbReference type="EMBL" id="CRK95098.1"/>
    </source>
</evidence>
<dbReference type="AlphaFoldDB" id="A0A1J1I5T1"/>
<protein>
    <submittedName>
        <fullName evidence="1">CLUMA_CG008576, isoform A</fullName>
    </submittedName>
</protein>
<organism evidence="1 2">
    <name type="scientific">Clunio marinus</name>
    <dbReference type="NCBI Taxonomy" id="568069"/>
    <lineage>
        <taxon>Eukaryota</taxon>
        <taxon>Metazoa</taxon>
        <taxon>Ecdysozoa</taxon>
        <taxon>Arthropoda</taxon>
        <taxon>Hexapoda</taxon>
        <taxon>Insecta</taxon>
        <taxon>Pterygota</taxon>
        <taxon>Neoptera</taxon>
        <taxon>Endopterygota</taxon>
        <taxon>Diptera</taxon>
        <taxon>Nematocera</taxon>
        <taxon>Chironomoidea</taxon>
        <taxon>Chironomidae</taxon>
        <taxon>Clunio</taxon>
    </lineage>
</organism>
<keyword evidence="2" id="KW-1185">Reference proteome</keyword>
<evidence type="ECO:0000313" key="2">
    <source>
        <dbReference type="Proteomes" id="UP000183832"/>
    </source>
</evidence>
<proteinExistence type="predicted"/>
<dbReference type="Proteomes" id="UP000183832">
    <property type="component" value="Unassembled WGS sequence"/>
</dbReference>
<sequence length="65" mass="7506">MFPPLTSSRALKKSFILAIFPHFYDLDGSYLLFHALVSVEQRMTFMVSFKAYTSELSVWINKGVK</sequence>
<gene>
    <name evidence="1" type="ORF">CLUMA_CG008576</name>
</gene>
<accession>A0A1J1I5T1</accession>
<dbReference type="EMBL" id="CVRI01000040">
    <property type="protein sequence ID" value="CRK95098.1"/>
    <property type="molecule type" value="Genomic_DNA"/>
</dbReference>
<name>A0A1J1I5T1_9DIPT</name>
<reference evidence="1 2" key="1">
    <citation type="submission" date="2015-04" db="EMBL/GenBank/DDBJ databases">
        <authorList>
            <person name="Syromyatnikov M.Y."/>
            <person name="Popov V.N."/>
        </authorList>
    </citation>
    <scope>NUCLEOTIDE SEQUENCE [LARGE SCALE GENOMIC DNA]</scope>
</reference>